<evidence type="ECO:0000259" key="8">
    <source>
        <dbReference type="Pfam" id="PF01321"/>
    </source>
</evidence>
<dbReference type="Pfam" id="PF01321">
    <property type="entry name" value="Creatinase_N"/>
    <property type="match status" value="1"/>
</dbReference>
<keyword evidence="5" id="KW-0482">Metalloprotease</keyword>
<evidence type="ECO:0000256" key="4">
    <source>
        <dbReference type="ARBA" id="ARBA00022801"/>
    </source>
</evidence>
<protein>
    <submittedName>
        <fullName evidence="10">X-Pro aminopeptidase</fullName>
    </submittedName>
</protein>
<dbReference type="SUPFAM" id="SSF55920">
    <property type="entry name" value="Creatinase/aminopeptidase"/>
    <property type="match status" value="1"/>
</dbReference>
<dbReference type="Pfam" id="PF16188">
    <property type="entry name" value="Peptidase_M24_C"/>
    <property type="match status" value="1"/>
</dbReference>
<feature type="domain" description="Peptidase M24 C-terminal" evidence="9">
    <location>
        <begin position="542"/>
        <end position="601"/>
    </location>
</feature>
<proteinExistence type="inferred from homology"/>
<dbReference type="Gene3D" id="3.90.230.10">
    <property type="entry name" value="Creatinase/methionine aminopeptidase superfamily"/>
    <property type="match status" value="1"/>
</dbReference>
<dbReference type="GO" id="GO:0005737">
    <property type="term" value="C:cytoplasm"/>
    <property type="evidence" value="ECO:0007669"/>
    <property type="project" value="UniProtKB-ARBA"/>
</dbReference>
<accession>X7F653</accession>
<dbReference type="STRING" id="1449351.RISW2_08965"/>
<comment type="similarity">
    <text evidence="1 6">Belongs to the peptidase M24B family.</text>
</comment>
<evidence type="ECO:0000259" key="9">
    <source>
        <dbReference type="Pfam" id="PF16188"/>
    </source>
</evidence>
<evidence type="ECO:0000256" key="1">
    <source>
        <dbReference type="ARBA" id="ARBA00008766"/>
    </source>
</evidence>
<dbReference type="eggNOG" id="COG0006">
    <property type="taxonomic scope" value="Bacteria"/>
</dbReference>
<dbReference type="Pfam" id="PF00557">
    <property type="entry name" value="Peptidase_M24"/>
    <property type="match status" value="1"/>
</dbReference>
<evidence type="ECO:0000256" key="5">
    <source>
        <dbReference type="ARBA" id="ARBA00023049"/>
    </source>
</evidence>
<dbReference type="FunFam" id="3.90.230.10:FF:000009">
    <property type="entry name" value="xaa-Pro aminopeptidase 2"/>
    <property type="match status" value="1"/>
</dbReference>
<dbReference type="InterPro" id="IPR036005">
    <property type="entry name" value="Creatinase/aminopeptidase-like"/>
</dbReference>
<dbReference type="PROSITE" id="PS00491">
    <property type="entry name" value="PROLINE_PEPTIDASE"/>
    <property type="match status" value="1"/>
</dbReference>
<dbReference type="Gene3D" id="3.40.350.10">
    <property type="entry name" value="Creatinase/prolidase N-terminal domain"/>
    <property type="match status" value="2"/>
</dbReference>
<evidence type="ECO:0000256" key="2">
    <source>
        <dbReference type="ARBA" id="ARBA00022670"/>
    </source>
</evidence>
<keyword evidence="2" id="KW-0645">Protease</keyword>
<dbReference type="GO" id="GO:0070006">
    <property type="term" value="F:metalloaminopeptidase activity"/>
    <property type="evidence" value="ECO:0007669"/>
    <property type="project" value="InterPro"/>
</dbReference>
<dbReference type="RefSeq" id="WP_043772281.1">
    <property type="nucleotide sequence ID" value="NZ_JAME01000021.1"/>
</dbReference>
<evidence type="ECO:0000256" key="6">
    <source>
        <dbReference type="RuleBase" id="RU000590"/>
    </source>
</evidence>
<reference evidence="10 11" key="1">
    <citation type="submission" date="2014-01" db="EMBL/GenBank/DDBJ databases">
        <title>Roseivivax isoporae LMG 25204 Genome Sequencing.</title>
        <authorList>
            <person name="Lai Q."/>
            <person name="Li G."/>
            <person name="Shao Z."/>
        </authorList>
    </citation>
    <scope>NUCLEOTIDE SEQUENCE [LARGE SCALE GENOMIC DNA]</scope>
    <source>
        <strain evidence="10 11">LMG 25204</strain>
    </source>
</reference>
<dbReference type="SUPFAM" id="SSF53092">
    <property type="entry name" value="Creatinase/prolidase N-terminal domain"/>
    <property type="match status" value="1"/>
</dbReference>
<dbReference type="InterPro" id="IPR029149">
    <property type="entry name" value="Creatin/AminoP/Spt16_N"/>
</dbReference>
<dbReference type="InterPro" id="IPR001131">
    <property type="entry name" value="Peptidase_M24B_aminopep-P_CS"/>
</dbReference>
<evidence type="ECO:0000313" key="10">
    <source>
        <dbReference type="EMBL" id="ETX28233.1"/>
    </source>
</evidence>
<sequence>MRDDRETQFQTFEITARPEQGPPRLARLRAEMARAGLDGFLVPRADMYQGEYVAPRDDRLAWLTGFTGSAGHCVALADRAGVFVDGRYRVQVRAQVASDFTPVDWPETSLGSWIAAALPEGGQVGFDPWLVTVEGLRRLEESAAPVRFARTDNLVDRIWEDQPAPPMGALSAQPADLAGRDHGQKIAEMADALGDAAACVLTQPDSIAWLLNVRGSDIPRNPVPHALAVLHADARVTLFVAPGKLAGLGEHLGPGIAVAAPEDFAPALAALAGPVRIDPATCPVAVADILAGAGADLREAPDPCLLPKARKTEAEIAGARDAHLRDGAAMVRFLAWLDAQPPGSLTEIDVVTRLEAERRRTNALRDISFDTIAGTGPHGAVVHYRVTRETNARIEEGHLLLVDSGGQYVDGTTDITRTVPVGAVGAEERAAFTRVLRGMIGISRLRWPRGLAGRDLDAVARVALWEAGQDYAHGTGHGVGSFLCVHEGPQRLARTGTVPFEPGMILSNEPGFYREGAYGIRIENLVVVREAPDLPGGTVPDMLTFETLTYVPIDRRLIVAEMLGQAERDWLDAYHATCRARLAPLVEGDVADWLDRATAPI</sequence>
<dbReference type="InterPro" id="IPR050422">
    <property type="entry name" value="X-Pro_aminopeptidase_P"/>
</dbReference>
<feature type="domain" description="Creatinase N-terminal" evidence="8">
    <location>
        <begin position="24"/>
        <end position="158"/>
    </location>
</feature>
<name>X7F653_9RHOB</name>
<dbReference type="InterPro" id="IPR000587">
    <property type="entry name" value="Creatinase_N"/>
</dbReference>
<keyword evidence="10" id="KW-0031">Aminopeptidase</keyword>
<dbReference type="InterPro" id="IPR032416">
    <property type="entry name" value="Peptidase_M24_C"/>
</dbReference>
<gene>
    <name evidence="10" type="ORF">RISW2_08965</name>
</gene>
<comment type="caution">
    <text evidence="10">The sequence shown here is derived from an EMBL/GenBank/DDBJ whole genome shotgun (WGS) entry which is preliminary data.</text>
</comment>
<dbReference type="InterPro" id="IPR033740">
    <property type="entry name" value="Pept_M24B"/>
</dbReference>
<feature type="domain" description="Peptidase M24" evidence="7">
    <location>
        <begin position="319"/>
        <end position="530"/>
    </location>
</feature>
<dbReference type="EMBL" id="JAME01000021">
    <property type="protein sequence ID" value="ETX28233.1"/>
    <property type="molecule type" value="Genomic_DNA"/>
</dbReference>
<dbReference type="CDD" id="cd01085">
    <property type="entry name" value="APP"/>
    <property type="match status" value="1"/>
</dbReference>
<dbReference type="Pfam" id="PF16189">
    <property type="entry name" value="Creatinase_N_2"/>
    <property type="match status" value="1"/>
</dbReference>
<keyword evidence="4" id="KW-0378">Hydrolase</keyword>
<dbReference type="GO" id="GO:0006508">
    <property type="term" value="P:proteolysis"/>
    <property type="evidence" value="ECO:0007669"/>
    <property type="project" value="UniProtKB-KW"/>
</dbReference>
<keyword evidence="11" id="KW-1185">Reference proteome</keyword>
<keyword evidence="3 6" id="KW-0479">Metal-binding</keyword>
<organism evidence="10 11">
    <name type="scientific">Roseivivax isoporae LMG 25204</name>
    <dbReference type="NCBI Taxonomy" id="1449351"/>
    <lineage>
        <taxon>Bacteria</taxon>
        <taxon>Pseudomonadati</taxon>
        <taxon>Pseudomonadota</taxon>
        <taxon>Alphaproteobacteria</taxon>
        <taxon>Rhodobacterales</taxon>
        <taxon>Roseobacteraceae</taxon>
        <taxon>Roseivivax</taxon>
    </lineage>
</organism>
<dbReference type="AlphaFoldDB" id="X7F653"/>
<dbReference type="PATRIC" id="fig|1449351.3.peg.2845"/>
<evidence type="ECO:0000313" key="11">
    <source>
        <dbReference type="Proteomes" id="UP000023430"/>
    </source>
</evidence>
<dbReference type="Proteomes" id="UP000023430">
    <property type="component" value="Unassembled WGS sequence"/>
</dbReference>
<evidence type="ECO:0000256" key="3">
    <source>
        <dbReference type="ARBA" id="ARBA00022723"/>
    </source>
</evidence>
<dbReference type="PANTHER" id="PTHR43763:SF6">
    <property type="entry name" value="XAA-PRO AMINOPEPTIDASE 1"/>
    <property type="match status" value="1"/>
</dbReference>
<dbReference type="GO" id="GO:0046872">
    <property type="term" value="F:metal ion binding"/>
    <property type="evidence" value="ECO:0007669"/>
    <property type="project" value="UniProtKB-KW"/>
</dbReference>
<dbReference type="PANTHER" id="PTHR43763">
    <property type="entry name" value="XAA-PRO AMINOPEPTIDASE 1"/>
    <property type="match status" value="1"/>
</dbReference>
<dbReference type="InterPro" id="IPR000994">
    <property type="entry name" value="Pept_M24"/>
</dbReference>
<evidence type="ECO:0000259" key="7">
    <source>
        <dbReference type="Pfam" id="PF00557"/>
    </source>
</evidence>